<dbReference type="OrthoDB" id="937291at2759"/>
<dbReference type="SUPFAM" id="SSF53756">
    <property type="entry name" value="UDP-Glycosyltransferase/glycogen phosphorylase"/>
    <property type="match status" value="1"/>
</dbReference>
<reference evidence="9 10" key="1">
    <citation type="submission" date="2017-03" db="EMBL/GenBank/DDBJ databases">
        <title>Genomes of endolithic fungi from Antarctica.</title>
        <authorList>
            <person name="Coleine C."/>
            <person name="Masonjones S."/>
            <person name="Stajich J.E."/>
        </authorList>
    </citation>
    <scope>NUCLEOTIDE SEQUENCE [LARGE SCALE GENOMIC DNA]</scope>
    <source>
        <strain evidence="9 10">CCFEE 5187</strain>
    </source>
</reference>
<keyword evidence="10" id="KW-1185">Reference proteome</keyword>
<feature type="domain" description="Trehalose synthase N-terminal" evidence="8">
    <location>
        <begin position="234"/>
        <end position="397"/>
    </location>
</feature>
<comment type="subunit">
    <text evidence="2">Homodimer.</text>
</comment>
<organism evidence="9 10">
    <name type="scientific">Cryomyces minteri</name>
    <dbReference type="NCBI Taxonomy" id="331657"/>
    <lineage>
        <taxon>Eukaryota</taxon>
        <taxon>Fungi</taxon>
        <taxon>Dikarya</taxon>
        <taxon>Ascomycota</taxon>
        <taxon>Pezizomycotina</taxon>
        <taxon>Dothideomycetes</taxon>
        <taxon>Dothideomycetes incertae sedis</taxon>
        <taxon>Cryomyces</taxon>
    </lineage>
</organism>
<evidence type="ECO:0000256" key="2">
    <source>
        <dbReference type="ARBA" id="ARBA00011738"/>
    </source>
</evidence>
<keyword evidence="4" id="KW-0328">Glycosyltransferase</keyword>
<dbReference type="Gene3D" id="3.40.50.2000">
    <property type="entry name" value="Glycogen Phosphorylase B"/>
    <property type="match status" value="2"/>
</dbReference>
<evidence type="ECO:0000256" key="1">
    <source>
        <dbReference type="ARBA" id="ARBA00009481"/>
    </source>
</evidence>
<dbReference type="InterPro" id="IPR001296">
    <property type="entry name" value="Glyco_trans_1"/>
</dbReference>
<evidence type="ECO:0000313" key="9">
    <source>
        <dbReference type="EMBL" id="TKA58215.1"/>
    </source>
</evidence>
<dbReference type="Proteomes" id="UP000308768">
    <property type="component" value="Unassembled WGS sequence"/>
</dbReference>
<feature type="domain" description="Glycosyl transferase family 1" evidence="7">
    <location>
        <begin position="452"/>
        <end position="627"/>
    </location>
</feature>
<protein>
    <submittedName>
        <fullName evidence="9">Uncharacterized protein</fullName>
    </submittedName>
</protein>
<dbReference type="Pfam" id="PF00534">
    <property type="entry name" value="Glycos_transf_1"/>
    <property type="match status" value="1"/>
</dbReference>
<evidence type="ECO:0000256" key="4">
    <source>
        <dbReference type="ARBA" id="ARBA00022676"/>
    </source>
</evidence>
<evidence type="ECO:0000313" key="10">
    <source>
        <dbReference type="Proteomes" id="UP000308768"/>
    </source>
</evidence>
<dbReference type="Pfam" id="PF21269">
    <property type="entry name" value="TreT_GT1"/>
    <property type="match status" value="1"/>
</dbReference>
<sequence>MPRADAYNTRCEHDFQAQGSVKHRERLAEAAGNEGAHRISFHDLFLGIAASTSDQGEIEIGLCAHDGTYSIDFTVRVLTTKHSQKGDVDGSLADYFVSHIREYQEEHGYKFIGVGITQRIVHLSPTLPARLWADLDIVPLVLHITDEDKQGVRGPLSVDEEADSMARKCLMFFGPGNGPRIQVGRRNQVEVDAGSRAQLTYLEEYRSTVGERTWEATMRYAKSLKERNISIAFFSATPQGGGVALMRHALIRFLRQLDIDVRWFVPRPKPEVFRITKTNHNILQGVADPSQRLSEEQAHTLDQWVEDNANYFWLRDGGCLAARSKGGADVIIIDDPQMPGLIPLSKKADPGRPVIFRSHIQIRSDLVDQSGSPTAQVWQWLYHSVKAADLFISHPVKAFVPNTVDFTTVGYMPATTDWLDGLNKNISAWNTQYYIQEFNNNCREQGMAELAWPTREYIIQVARFDPAKGIPDVIASYAELRRKYLHDKPPEETPQLVVTGHSSVDDPDGTLIYDEALDLLEKEYSDIAESVIVMRLGPKDQLLNAILSSAKIALQLSTREGFEVKVSEALHKGIPVIATKTGGIPLQVEHDKSGFLVDPGDSGAVAKHMYQLLTDKERYERMSKYAASHVSDEVSTVGNALCWLYMASTLSKGEMICPNGAWINDMARREANMEYVEGEVRLPRSETT</sequence>
<dbReference type="InterPro" id="IPR049438">
    <property type="entry name" value="TreT_GT1"/>
</dbReference>
<comment type="similarity">
    <text evidence="1">Belongs to the glycosyltransferase group 1 family. Glycosyltransferase 4 subfamily.</text>
</comment>
<keyword evidence="3" id="KW-0313">Glucose metabolism</keyword>
<evidence type="ECO:0000256" key="3">
    <source>
        <dbReference type="ARBA" id="ARBA00022526"/>
    </source>
</evidence>
<accession>A0A4U0WA70</accession>
<gene>
    <name evidence="9" type="ORF">B0A49_11937</name>
</gene>
<keyword evidence="6" id="KW-0119">Carbohydrate metabolism</keyword>
<dbReference type="GO" id="GO:0006006">
    <property type="term" value="P:glucose metabolic process"/>
    <property type="evidence" value="ECO:0007669"/>
    <property type="project" value="UniProtKB-KW"/>
</dbReference>
<dbReference type="EMBL" id="NAJN01002069">
    <property type="protein sequence ID" value="TKA58215.1"/>
    <property type="molecule type" value="Genomic_DNA"/>
</dbReference>
<comment type="caution">
    <text evidence="9">The sequence shown here is derived from an EMBL/GenBank/DDBJ whole genome shotgun (WGS) entry which is preliminary data.</text>
</comment>
<name>A0A4U0WA70_9PEZI</name>
<dbReference type="InterPro" id="IPR052078">
    <property type="entry name" value="Trehalose_Metab_GTase"/>
</dbReference>
<proteinExistence type="inferred from homology"/>
<dbReference type="STRING" id="331657.A0A4U0WA70"/>
<dbReference type="AlphaFoldDB" id="A0A4U0WA70"/>
<dbReference type="GO" id="GO:0016757">
    <property type="term" value="F:glycosyltransferase activity"/>
    <property type="evidence" value="ECO:0007669"/>
    <property type="project" value="UniProtKB-KW"/>
</dbReference>
<evidence type="ECO:0000256" key="5">
    <source>
        <dbReference type="ARBA" id="ARBA00022679"/>
    </source>
</evidence>
<dbReference type="PANTHER" id="PTHR47779:SF1">
    <property type="entry name" value="SYNTHASE (CCG-9), PUTATIVE (AFU_ORTHOLOGUE AFUA_3G12100)-RELATED"/>
    <property type="match status" value="1"/>
</dbReference>
<evidence type="ECO:0000256" key="6">
    <source>
        <dbReference type="ARBA" id="ARBA00023277"/>
    </source>
</evidence>
<evidence type="ECO:0000259" key="7">
    <source>
        <dbReference type="Pfam" id="PF00534"/>
    </source>
</evidence>
<evidence type="ECO:0000259" key="8">
    <source>
        <dbReference type="Pfam" id="PF21269"/>
    </source>
</evidence>
<keyword evidence="5" id="KW-0808">Transferase</keyword>
<dbReference type="PANTHER" id="PTHR47779">
    <property type="entry name" value="SYNTHASE (CCG-9), PUTATIVE (AFU_ORTHOLOGUE AFUA_3G12100)-RELATED"/>
    <property type="match status" value="1"/>
</dbReference>